<organism evidence="2 3">
    <name type="scientific">Vespula squamosa</name>
    <name type="common">Southern yellow jacket</name>
    <name type="synonym">Wasp</name>
    <dbReference type="NCBI Taxonomy" id="30214"/>
    <lineage>
        <taxon>Eukaryota</taxon>
        <taxon>Metazoa</taxon>
        <taxon>Ecdysozoa</taxon>
        <taxon>Arthropoda</taxon>
        <taxon>Hexapoda</taxon>
        <taxon>Insecta</taxon>
        <taxon>Pterygota</taxon>
        <taxon>Neoptera</taxon>
        <taxon>Endopterygota</taxon>
        <taxon>Hymenoptera</taxon>
        <taxon>Apocrita</taxon>
        <taxon>Aculeata</taxon>
        <taxon>Vespoidea</taxon>
        <taxon>Vespidae</taxon>
        <taxon>Vespinae</taxon>
        <taxon>Vespula</taxon>
    </lineage>
</organism>
<dbReference type="AlphaFoldDB" id="A0ABD2BNW5"/>
<proteinExistence type="predicted"/>
<accession>A0ABD2BNW5</accession>
<sequence length="215" mass="25201">MKTLAFHFIVYLFIYFALLYDTFCTIDINLSQLEYLAARLDPFECRRLIAALHYTSYELPMNLAAAERTVEEDIPCIRQLVHWNSSPEEGLGQSHEVLVHRLRQLGRNDLADWLGKSTFKQLGMDMERIMDRPFDKLGEQETETSYPLTIDPIESPENDDFWSQLNIILLAIMLGLMGTLLTLIGYIIFYIIKVRLRRKKYRKMKQEADIDKPCE</sequence>
<name>A0ABD2BNW5_VESSQ</name>
<reference evidence="2 3" key="1">
    <citation type="journal article" date="2024" name="Ann. Entomol. Soc. Am.">
        <title>Genomic analyses of the southern and eastern yellowjacket wasps (Hymenoptera: Vespidae) reveal evolutionary signatures of social life.</title>
        <authorList>
            <person name="Catto M.A."/>
            <person name="Caine P.B."/>
            <person name="Orr S.E."/>
            <person name="Hunt B.G."/>
            <person name="Goodisman M.A.D."/>
        </authorList>
    </citation>
    <scope>NUCLEOTIDE SEQUENCE [LARGE SCALE GENOMIC DNA]</scope>
    <source>
        <strain evidence="2">233</strain>
        <tissue evidence="2">Head and thorax</tissue>
    </source>
</reference>
<feature type="transmembrane region" description="Helical" evidence="1">
    <location>
        <begin position="167"/>
        <end position="192"/>
    </location>
</feature>
<dbReference type="Proteomes" id="UP001607302">
    <property type="component" value="Unassembled WGS sequence"/>
</dbReference>
<keyword evidence="3" id="KW-1185">Reference proteome</keyword>
<gene>
    <name evidence="2" type="ORF">V1478_003962</name>
</gene>
<keyword evidence="1" id="KW-0812">Transmembrane</keyword>
<evidence type="ECO:0000256" key="1">
    <source>
        <dbReference type="SAM" id="Phobius"/>
    </source>
</evidence>
<evidence type="ECO:0000313" key="3">
    <source>
        <dbReference type="Proteomes" id="UP001607302"/>
    </source>
</evidence>
<evidence type="ECO:0000313" key="2">
    <source>
        <dbReference type="EMBL" id="KAL2734264.1"/>
    </source>
</evidence>
<protein>
    <submittedName>
        <fullName evidence="2">Facilitated trehalose transporter Tret1</fullName>
    </submittedName>
</protein>
<dbReference type="EMBL" id="JAUDFV010000074">
    <property type="protein sequence ID" value="KAL2734264.1"/>
    <property type="molecule type" value="Genomic_DNA"/>
</dbReference>
<keyword evidence="1" id="KW-0472">Membrane</keyword>
<comment type="caution">
    <text evidence="2">The sequence shown here is derived from an EMBL/GenBank/DDBJ whole genome shotgun (WGS) entry which is preliminary data.</text>
</comment>
<keyword evidence="1" id="KW-1133">Transmembrane helix</keyword>